<proteinExistence type="predicted"/>
<comment type="caution">
    <text evidence="1">The sequence shown here is derived from an EMBL/GenBank/DDBJ whole genome shotgun (WGS) entry which is preliminary data.</text>
</comment>
<dbReference type="RefSeq" id="WP_357816042.1">
    <property type="nucleotide sequence ID" value="NZ_JBHSBI010000009.1"/>
</dbReference>
<reference evidence="2" key="1">
    <citation type="journal article" date="2019" name="Int. J. Syst. Evol. Microbiol.">
        <title>The Global Catalogue of Microorganisms (GCM) 10K type strain sequencing project: providing services to taxonomists for standard genome sequencing and annotation.</title>
        <authorList>
            <consortium name="The Broad Institute Genomics Platform"/>
            <consortium name="The Broad Institute Genome Sequencing Center for Infectious Disease"/>
            <person name="Wu L."/>
            <person name="Ma J."/>
        </authorList>
    </citation>
    <scope>NUCLEOTIDE SEQUENCE [LARGE SCALE GENOMIC DNA]</scope>
    <source>
        <strain evidence="2">TBRC 1276</strain>
    </source>
</reference>
<protein>
    <submittedName>
        <fullName evidence="1">Uncharacterized protein</fullName>
    </submittedName>
</protein>
<evidence type="ECO:0000313" key="2">
    <source>
        <dbReference type="Proteomes" id="UP001595851"/>
    </source>
</evidence>
<accession>A0ABV8G9C3</accession>
<keyword evidence="2" id="KW-1185">Reference proteome</keyword>
<dbReference type="Proteomes" id="UP001595851">
    <property type="component" value="Unassembled WGS sequence"/>
</dbReference>
<sequence>MKVRALTAVAALALAAVATPPIVLQQLGSGGPPLVAVESWIQQINVLTS</sequence>
<evidence type="ECO:0000313" key="1">
    <source>
        <dbReference type="EMBL" id="MFC4009444.1"/>
    </source>
</evidence>
<dbReference type="EMBL" id="JBHSBI010000009">
    <property type="protein sequence ID" value="MFC4009444.1"/>
    <property type="molecule type" value="Genomic_DNA"/>
</dbReference>
<name>A0ABV8G9C3_9ACTN</name>
<gene>
    <name evidence="1" type="ORF">ACFOY2_19600</name>
</gene>
<organism evidence="1 2">
    <name type="scientific">Nonomuraea purpurea</name>
    <dbReference type="NCBI Taxonomy" id="1849276"/>
    <lineage>
        <taxon>Bacteria</taxon>
        <taxon>Bacillati</taxon>
        <taxon>Actinomycetota</taxon>
        <taxon>Actinomycetes</taxon>
        <taxon>Streptosporangiales</taxon>
        <taxon>Streptosporangiaceae</taxon>
        <taxon>Nonomuraea</taxon>
    </lineage>
</organism>